<dbReference type="RefSeq" id="WP_068698966.1">
    <property type="nucleotide sequence ID" value="NZ_CP014167.1"/>
</dbReference>
<dbReference type="InterPro" id="IPR012504">
    <property type="entry name" value="Spore_YabP"/>
</dbReference>
<dbReference type="OrthoDB" id="9795125at2"/>
<protein>
    <submittedName>
        <fullName evidence="1">Sporulation protein YabP</fullName>
    </submittedName>
</protein>
<dbReference type="KEGG" id="pyg:AWM70_18825"/>
<dbReference type="InterPro" id="IPR038705">
    <property type="entry name" value="YabP_sf"/>
</dbReference>
<dbReference type="EMBL" id="CP014167">
    <property type="protein sequence ID" value="ANS76372.1"/>
    <property type="molecule type" value="Genomic_DNA"/>
</dbReference>
<dbReference type="Proteomes" id="UP000092573">
    <property type="component" value="Chromosome"/>
</dbReference>
<evidence type="ECO:0000313" key="2">
    <source>
        <dbReference type="Proteomes" id="UP000092573"/>
    </source>
</evidence>
<organism evidence="1 2">
    <name type="scientific">Paenibacillus yonginensis</name>
    <dbReference type="NCBI Taxonomy" id="1462996"/>
    <lineage>
        <taxon>Bacteria</taxon>
        <taxon>Bacillati</taxon>
        <taxon>Bacillota</taxon>
        <taxon>Bacilli</taxon>
        <taxon>Bacillales</taxon>
        <taxon>Paenibacillaceae</taxon>
        <taxon>Paenibacillus</taxon>
    </lineage>
</organism>
<accession>A0A1B1N4P0</accession>
<evidence type="ECO:0000313" key="1">
    <source>
        <dbReference type="EMBL" id="ANS76372.1"/>
    </source>
</evidence>
<dbReference type="PIRSF" id="PIRSF011576">
    <property type="entry name" value="YabP"/>
    <property type="match status" value="1"/>
</dbReference>
<proteinExistence type="predicted"/>
<dbReference type="Gene3D" id="2.60.40.2000">
    <property type="match status" value="1"/>
</dbReference>
<keyword evidence="2" id="KW-1185">Reference proteome</keyword>
<gene>
    <name evidence="1" type="ORF">AWM70_18825</name>
</gene>
<dbReference type="STRING" id="1462996.AWM70_18825"/>
<dbReference type="Pfam" id="PF07873">
    <property type="entry name" value="YabP"/>
    <property type="match status" value="1"/>
</dbReference>
<reference evidence="1 2" key="1">
    <citation type="submission" date="2016-01" db="EMBL/GenBank/DDBJ databases">
        <title>Complete Genome Sequence of Paenibacillus yonginensis DCY84, a novel Plant Growth-Promoting Bacteria with Elicitation of Induced Systemic Resistance.</title>
        <authorList>
            <person name="Kim Y.J."/>
            <person name="Yang D.C."/>
            <person name="Sukweenadhi J."/>
        </authorList>
    </citation>
    <scope>NUCLEOTIDE SEQUENCE [LARGE SCALE GENOMIC DNA]</scope>
    <source>
        <strain evidence="1 2">DCY84</strain>
    </source>
</reference>
<dbReference type="InterPro" id="IPR022476">
    <property type="entry name" value="Spore_YabP/YqfC"/>
</dbReference>
<dbReference type="AlphaFoldDB" id="A0A1B1N4P0"/>
<dbReference type="NCBIfam" id="TIGR02892">
    <property type="entry name" value="spore_yabP"/>
    <property type="match status" value="1"/>
</dbReference>
<sequence length="97" mass="10827">MIETGKNNNSNKVQDIRLHSRKLLEISGVNNVESFDNEEFLLQTELGHLTIRGSNLHIKNLNLEQGFVSIEGTVNSLSYLNPGSQPKNKGLLGKLLR</sequence>
<dbReference type="GO" id="GO:0030435">
    <property type="term" value="P:sporulation resulting in formation of a cellular spore"/>
    <property type="evidence" value="ECO:0007669"/>
    <property type="project" value="InterPro"/>
</dbReference>
<name>A0A1B1N4P0_9BACL</name>